<accession>A0ABQ5ALT2</accession>
<evidence type="ECO:0000256" key="1">
    <source>
        <dbReference type="SAM" id="MobiDB-lite"/>
    </source>
</evidence>
<evidence type="ECO:0000313" key="2">
    <source>
        <dbReference type="EMBL" id="GJT03621.1"/>
    </source>
</evidence>
<proteinExistence type="predicted"/>
<feature type="compositionally biased region" description="Basic and acidic residues" evidence="1">
    <location>
        <begin position="94"/>
        <end position="106"/>
    </location>
</feature>
<name>A0ABQ5ALT2_9ASTR</name>
<feature type="region of interest" description="Disordered" evidence="1">
    <location>
        <begin position="73"/>
        <end position="106"/>
    </location>
</feature>
<organism evidence="2 3">
    <name type="scientific">Tanacetum coccineum</name>
    <dbReference type="NCBI Taxonomy" id="301880"/>
    <lineage>
        <taxon>Eukaryota</taxon>
        <taxon>Viridiplantae</taxon>
        <taxon>Streptophyta</taxon>
        <taxon>Embryophyta</taxon>
        <taxon>Tracheophyta</taxon>
        <taxon>Spermatophyta</taxon>
        <taxon>Magnoliopsida</taxon>
        <taxon>eudicotyledons</taxon>
        <taxon>Gunneridae</taxon>
        <taxon>Pentapetalae</taxon>
        <taxon>asterids</taxon>
        <taxon>campanulids</taxon>
        <taxon>Asterales</taxon>
        <taxon>Asteraceae</taxon>
        <taxon>Asteroideae</taxon>
        <taxon>Anthemideae</taxon>
        <taxon>Anthemidinae</taxon>
        <taxon>Tanacetum</taxon>
    </lineage>
</organism>
<dbReference type="EMBL" id="BQNB010012443">
    <property type="protein sequence ID" value="GJT03621.1"/>
    <property type="molecule type" value="Genomic_DNA"/>
</dbReference>
<evidence type="ECO:0000313" key="3">
    <source>
        <dbReference type="Proteomes" id="UP001151760"/>
    </source>
</evidence>
<gene>
    <name evidence="2" type="ORF">Tco_0838083</name>
</gene>
<sequence length="122" mass="14002">MSNKTQMTQEHLTAEAMLDEERATNGRIYQDWYDLEAQEPNTHRKRRTNVNSCPTQIIPVPFTEAAMGIKAPSIAKSHPQRSTMSPIENVPNRTTEDHNTKMWKGDRSTSLSGFGILKTWKW</sequence>
<reference evidence="2" key="2">
    <citation type="submission" date="2022-01" db="EMBL/GenBank/DDBJ databases">
        <authorList>
            <person name="Yamashiro T."/>
            <person name="Shiraishi A."/>
            <person name="Satake H."/>
            <person name="Nakayama K."/>
        </authorList>
    </citation>
    <scope>NUCLEOTIDE SEQUENCE</scope>
</reference>
<comment type="caution">
    <text evidence="2">The sequence shown here is derived from an EMBL/GenBank/DDBJ whole genome shotgun (WGS) entry which is preliminary data.</text>
</comment>
<keyword evidence="3" id="KW-1185">Reference proteome</keyword>
<dbReference type="Proteomes" id="UP001151760">
    <property type="component" value="Unassembled WGS sequence"/>
</dbReference>
<reference evidence="2" key="1">
    <citation type="journal article" date="2022" name="Int. J. Mol. Sci.">
        <title>Draft Genome of Tanacetum Coccineum: Genomic Comparison of Closely Related Tanacetum-Family Plants.</title>
        <authorList>
            <person name="Yamashiro T."/>
            <person name="Shiraishi A."/>
            <person name="Nakayama K."/>
            <person name="Satake H."/>
        </authorList>
    </citation>
    <scope>NUCLEOTIDE SEQUENCE</scope>
</reference>
<protein>
    <submittedName>
        <fullName evidence="2">Uncharacterized protein</fullName>
    </submittedName>
</protein>